<dbReference type="EMBL" id="VCAU01000029">
    <property type="protein sequence ID" value="KAF9890119.1"/>
    <property type="molecule type" value="Genomic_DNA"/>
</dbReference>
<feature type="transmembrane region" description="Helical" evidence="2">
    <location>
        <begin position="150"/>
        <end position="174"/>
    </location>
</feature>
<comment type="caution">
    <text evidence="4">The sequence shown here is derived from an EMBL/GenBank/DDBJ whole genome shotgun (WGS) entry which is preliminary data.</text>
</comment>
<protein>
    <recommendedName>
        <fullName evidence="3">SigF-like NTF2-like domain-containing protein</fullName>
    </recommendedName>
</protein>
<dbReference type="InterPro" id="IPR057514">
    <property type="entry name" value="NTF2_SigF"/>
</dbReference>
<accession>A0AAD4CP43</accession>
<dbReference type="InterPro" id="IPR032710">
    <property type="entry name" value="NTF2-like_dom_sf"/>
</dbReference>
<evidence type="ECO:0000313" key="4">
    <source>
        <dbReference type="EMBL" id="KAF9890119.1"/>
    </source>
</evidence>
<feature type="compositionally biased region" description="Acidic residues" evidence="1">
    <location>
        <begin position="193"/>
        <end position="205"/>
    </location>
</feature>
<dbReference type="Proteomes" id="UP001194746">
    <property type="component" value="Unassembled WGS sequence"/>
</dbReference>
<dbReference type="PANTHER" id="PTHR35393:SF1">
    <property type="entry name" value="SNOAL-LIKE DOMAIN-CONTAINING PROTEIN"/>
    <property type="match status" value="1"/>
</dbReference>
<evidence type="ECO:0000256" key="2">
    <source>
        <dbReference type="SAM" id="Phobius"/>
    </source>
</evidence>
<gene>
    <name evidence="4" type="ORF">FE257_006280</name>
</gene>
<evidence type="ECO:0000256" key="1">
    <source>
        <dbReference type="SAM" id="MobiDB-lite"/>
    </source>
</evidence>
<dbReference type="SUPFAM" id="SSF54427">
    <property type="entry name" value="NTF2-like"/>
    <property type="match status" value="1"/>
</dbReference>
<evidence type="ECO:0000313" key="5">
    <source>
        <dbReference type="Proteomes" id="UP001194746"/>
    </source>
</evidence>
<keyword evidence="2" id="KW-0472">Membrane</keyword>
<dbReference type="Pfam" id="PF24840">
    <property type="entry name" value="NTF2_SigF"/>
    <property type="match status" value="1"/>
</dbReference>
<reference evidence="4" key="1">
    <citation type="journal article" date="2019" name="Beilstein J. Org. Chem.">
        <title>Nanangenines: drimane sesquiterpenoids as the dominant metabolite cohort of a novel Australian fungus, Aspergillus nanangensis.</title>
        <authorList>
            <person name="Lacey H.J."/>
            <person name="Gilchrist C.L.M."/>
            <person name="Crombie A."/>
            <person name="Kalaitzis J.A."/>
            <person name="Vuong D."/>
            <person name="Rutledge P.J."/>
            <person name="Turner P."/>
            <person name="Pitt J.I."/>
            <person name="Lacey E."/>
            <person name="Chooi Y.H."/>
            <person name="Piggott A.M."/>
        </authorList>
    </citation>
    <scope>NUCLEOTIDE SEQUENCE</scope>
    <source>
        <strain evidence="4">MST-FP2251</strain>
    </source>
</reference>
<sequence>MENPETEIETVIEMLTEGDEHQQATALDQYFTEDAAFIHPFYRVRGHPESRESIQKVYQWCQLIYPNVAVEIHSTALDEEHLKLYVTMSHTFAFWFLLFHSGPVVLTTVLNLQKDSLKDPNKPLYYITQQEDFYQTSEFVKFVVPRFGDLFVISAQLLATWFCMATVCVCWPFIRTTSGVNSKVKGQGGTAVVDDDNDNDDDDDDAKLLDN</sequence>
<evidence type="ECO:0000259" key="3">
    <source>
        <dbReference type="Pfam" id="PF24840"/>
    </source>
</evidence>
<dbReference type="Gene3D" id="3.10.450.50">
    <property type="match status" value="1"/>
</dbReference>
<keyword evidence="2" id="KW-0812">Transmembrane</keyword>
<feature type="transmembrane region" description="Helical" evidence="2">
    <location>
        <begin position="92"/>
        <end position="112"/>
    </location>
</feature>
<organism evidence="4 5">
    <name type="scientific">Aspergillus nanangensis</name>
    <dbReference type="NCBI Taxonomy" id="2582783"/>
    <lineage>
        <taxon>Eukaryota</taxon>
        <taxon>Fungi</taxon>
        <taxon>Dikarya</taxon>
        <taxon>Ascomycota</taxon>
        <taxon>Pezizomycotina</taxon>
        <taxon>Eurotiomycetes</taxon>
        <taxon>Eurotiomycetidae</taxon>
        <taxon>Eurotiales</taxon>
        <taxon>Aspergillaceae</taxon>
        <taxon>Aspergillus</taxon>
        <taxon>Aspergillus subgen. Circumdati</taxon>
    </lineage>
</organism>
<keyword evidence="5" id="KW-1185">Reference proteome</keyword>
<proteinExistence type="predicted"/>
<reference evidence="4" key="2">
    <citation type="submission" date="2020-02" db="EMBL/GenBank/DDBJ databases">
        <authorList>
            <person name="Gilchrist C.L.M."/>
            <person name="Chooi Y.-H."/>
        </authorList>
    </citation>
    <scope>NUCLEOTIDE SEQUENCE</scope>
    <source>
        <strain evidence="4">MST-FP2251</strain>
    </source>
</reference>
<feature type="region of interest" description="Disordered" evidence="1">
    <location>
        <begin position="181"/>
        <end position="211"/>
    </location>
</feature>
<dbReference type="PANTHER" id="PTHR35393">
    <property type="entry name" value="CHROMOSOME 1, WHOLE GENOME SHOTGUN SEQUENCE"/>
    <property type="match status" value="1"/>
</dbReference>
<feature type="domain" description="SigF-like NTF2-like" evidence="3">
    <location>
        <begin position="1"/>
        <end position="167"/>
    </location>
</feature>
<name>A0AAD4CP43_ASPNN</name>
<keyword evidence="2" id="KW-1133">Transmembrane helix</keyword>
<dbReference type="AlphaFoldDB" id="A0AAD4CP43"/>